<proteinExistence type="predicted"/>
<comment type="caution">
    <text evidence="1">The sequence shown here is derived from an EMBL/GenBank/DDBJ whole genome shotgun (WGS) entry which is preliminary data.</text>
</comment>
<dbReference type="RefSeq" id="WP_063259639.1">
    <property type="nucleotide sequence ID" value="NZ_LJKE01000015.1"/>
</dbReference>
<dbReference type="Proteomes" id="UP000076482">
    <property type="component" value="Unassembled WGS sequence"/>
</dbReference>
<reference evidence="1 2" key="1">
    <citation type="submission" date="2015-09" db="EMBL/GenBank/DDBJ databases">
        <title>Bacillus cereus food isolates.</title>
        <authorList>
            <person name="Boekhorst J."/>
        </authorList>
    </citation>
    <scope>NUCLEOTIDE SEQUENCE [LARGE SCALE GENOMIC DNA]</scope>
    <source>
        <strain evidence="1 2">B4088</strain>
    </source>
</reference>
<name>A0A164QNH4_BACCE</name>
<gene>
    <name evidence="1" type="ORF">B4088_0408</name>
</gene>
<sequence length="148" mass="17392">MKKILKQVIQYVDGTDNNFKLFTGEDEQAILVQINAFVKERTLWKIVKTKDWYEAEENEVLVNPSDWDMENIYLVNVYEYDPTTYVASGFCEQDAVDSVIDYLEEQGDIGVFLTEEEIEECDEEGQDYYTGGNHCYSFLYLMIRKWGN</sequence>
<dbReference type="PATRIC" id="fig|1396.535.peg.4158"/>
<evidence type="ECO:0000313" key="1">
    <source>
        <dbReference type="EMBL" id="KZD71947.1"/>
    </source>
</evidence>
<dbReference type="EMBL" id="LJKE01000015">
    <property type="protein sequence ID" value="KZD71947.1"/>
    <property type="molecule type" value="Genomic_DNA"/>
</dbReference>
<protein>
    <submittedName>
        <fullName evidence="1">Uncharacterized protein</fullName>
    </submittedName>
</protein>
<organism evidence="1 2">
    <name type="scientific">Bacillus cereus</name>
    <dbReference type="NCBI Taxonomy" id="1396"/>
    <lineage>
        <taxon>Bacteria</taxon>
        <taxon>Bacillati</taxon>
        <taxon>Bacillota</taxon>
        <taxon>Bacilli</taxon>
        <taxon>Bacillales</taxon>
        <taxon>Bacillaceae</taxon>
        <taxon>Bacillus</taxon>
        <taxon>Bacillus cereus group</taxon>
    </lineage>
</organism>
<evidence type="ECO:0000313" key="2">
    <source>
        <dbReference type="Proteomes" id="UP000076482"/>
    </source>
</evidence>
<accession>A0A164QNH4</accession>
<dbReference type="AlphaFoldDB" id="A0A164QNH4"/>